<dbReference type="InterPro" id="IPR015947">
    <property type="entry name" value="PUA-like_sf"/>
</dbReference>
<dbReference type="GO" id="GO:0044027">
    <property type="term" value="P:negative regulation of gene expression via chromosomal CpG island methylation"/>
    <property type="evidence" value="ECO:0007669"/>
    <property type="project" value="TreeGrafter"/>
</dbReference>
<keyword evidence="1 2" id="KW-0539">Nucleus</keyword>
<organism evidence="5 6">
    <name type="scientific">Cetraspora pellucida</name>
    <dbReference type="NCBI Taxonomy" id="1433469"/>
    <lineage>
        <taxon>Eukaryota</taxon>
        <taxon>Fungi</taxon>
        <taxon>Fungi incertae sedis</taxon>
        <taxon>Mucoromycota</taxon>
        <taxon>Glomeromycotina</taxon>
        <taxon>Glomeromycetes</taxon>
        <taxon>Diversisporales</taxon>
        <taxon>Gigasporaceae</taxon>
        <taxon>Cetraspora</taxon>
    </lineage>
</organism>
<feature type="compositionally biased region" description="Basic residues" evidence="3">
    <location>
        <begin position="35"/>
        <end position="49"/>
    </location>
</feature>
<dbReference type="InterPro" id="IPR003105">
    <property type="entry name" value="SRA_YDG"/>
</dbReference>
<dbReference type="Gene3D" id="2.30.280.10">
    <property type="entry name" value="SRA-YDG"/>
    <property type="match status" value="1"/>
</dbReference>
<dbReference type="SUPFAM" id="SSF88697">
    <property type="entry name" value="PUA domain-like"/>
    <property type="match status" value="1"/>
</dbReference>
<dbReference type="EMBL" id="CAJVQA010002037">
    <property type="protein sequence ID" value="CAG8534551.1"/>
    <property type="molecule type" value="Genomic_DNA"/>
</dbReference>
<evidence type="ECO:0000256" key="3">
    <source>
        <dbReference type="SAM" id="MobiDB-lite"/>
    </source>
</evidence>
<dbReference type="AlphaFoldDB" id="A0A9N9AL63"/>
<comment type="caution">
    <text evidence="5">The sequence shown here is derived from an EMBL/GenBank/DDBJ whole genome shotgun (WGS) entry which is preliminary data.</text>
</comment>
<evidence type="ECO:0000313" key="6">
    <source>
        <dbReference type="Proteomes" id="UP000789759"/>
    </source>
</evidence>
<comment type="subcellular location">
    <subcellularLocation>
        <location evidence="2">Nucleus</location>
    </subcellularLocation>
</comment>
<dbReference type="InterPro" id="IPR045134">
    <property type="entry name" value="UHRF1/2-like"/>
</dbReference>
<dbReference type="FunFam" id="2.30.280.10:FF:000005">
    <property type="entry name" value="E3 ubiquitin-protein ligase UHRF1"/>
    <property type="match status" value="1"/>
</dbReference>
<dbReference type="PANTHER" id="PTHR14140">
    <property type="entry name" value="E3 UBIQUITIN-PROTEIN LIGASE UHRF-RELATED"/>
    <property type="match status" value="1"/>
</dbReference>
<gene>
    <name evidence="5" type="ORF">CPELLU_LOCUS4005</name>
</gene>
<dbReference type="GO" id="GO:0061630">
    <property type="term" value="F:ubiquitin protein ligase activity"/>
    <property type="evidence" value="ECO:0007669"/>
    <property type="project" value="TreeGrafter"/>
</dbReference>
<name>A0A9N9AL63_9GLOM</name>
<dbReference type="SMART" id="SM00466">
    <property type="entry name" value="SRA"/>
    <property type="match status" value="1"/>
</dbReference>
<dbReference type="GO" id="GO:0005634">
    <property type="term" value="C:nucleus"/>
    <property type="evidence" value="ECO:0007669"/>
    <property type="project" value="UniProtKB-SubCell"/>
</dbReference>
<evidence type="ECO:0000256" key="2">
    <source>
        <dbReference type="PROSITE-ProRule" id="PRU00358"/>
    </source>
</evidence>
<evidence type="ECO:0000256" key="1">
    <source>
        <dbReference type="ARBA" id="ARBA00023242"/>
    </source>
</evidence>
<feature type="domain" description="YDG" evidence="4">
    <location>
        <begin position="124"/>
        <end position="276"/>
    </location>
</feature>
<dbReference type="InterPro" id="IPR036987">
    <property type="entry name" value="SRA-YDG_sf"/>
</dbReference>
<sequence length="332" mass="37586">MPVNEYEAQRTSNIEANKKVLRELGLERPPPIFIAKRKKATSNKRKVSRRFSENQNNTTSSSDFNGGLRRSGRLSEKPPKNLSEDMLFVGIEGENRRKATVRKVAVYESDPNWRQNRPDPHQFGNLPGYEVGSWWPTRMACCHSGVHAPTVAGIAWNEGEGATSIALSGGYEDDVDWGEAFTYTGSGGRDLKGTKSNPKNLRTAPQSKDQELVAGNLALKISCETKRPIRVIRGFRLDNEYAPEEGYRYDGLYTVEKWWESIGKSGYKVYKYAFKRMEGQPPLGTCFMPLDKDEDESEDENKNEGEDEDGNEDERENESEDEDGNIKKKLKL</sequence>
<reference evidence="5" key="1">
    <citation type="submission" date="2021-06" db="EMBL/GenBank/DDBJ databases">
        <authorList>
            <person name="Kallberg Y."/>
            <person name="Tangrot J."/>
            <person name="Rosling A."/>
        </authorList>
    </citation>
    <scope>NUCLEOTIDE SEQUENCE</scope>
    <source>
        <strain evidence="5">FL966</strain>
    </source>
</reference>
<evidence type="ECO:0000313" key="5">
    <source>
        <dbReference type="EMBL" id="CAG8534551.1"/>
    </source>
</evidence>
<dbReference type="GO" id="GO:0016567">
    <property type="term" value="P:protein ubiquitination"/>
    <property type="evidence" value="ECO:0007669"/>
    <property type="project" value="TreeGrafter"/>
</dbReference>
<feature type="region of interest" description="Disordered" evidence="3">
    <location>
        <begin position="32"/>
        <end position="81"/>
    </location>
</feature>
<proteinExistence type="predicted"/>
<dbReference type="PROSITE" id="PS51015">
    <property type="entry name" value="YDG"/>
    <property type="match status" value="1"/>
</dbReference>
<protein>
    <submittedName>
        <fullName evidence="5">9588_t:CDS:1</fullName>
    </submittedName>
</protein>
<keyword evidence="6" id="KW-1185">Reference proteome</keyword>
<evidence type="ECO:0000259" key="4">
    <source>
        <dbReference type="PROSITE" id="PS51015"/>
    </source>
</evidence>
<dbReference type="OrthoDB" id="2270193at2759"/>
<feature type="region of interest" description="Disordered" evidence="3">
    <location>
        <begin position="285"/>
        <end position="332"/>
    </location>
</feature>
<dbReference type="Proteomes" id="UP000789759">
    <property type="component" value="Unassembled WGS sequence"/>
</dbReference>
<accession>A0A9N9AL63</accession>
<dbReference type="Pfam" id="PF02182">
    <property type="entry name" value="SAD_SRA"/>
    <property type="match status" value="1"/>
</dbReference>
<dbReference type="PANTHER" id="PTHR14140:SF27">
    <property type="entry name" value="OS04G0289800 PROTEIN"/>
    <property type="match status" value="1"/>
</dbReference>
<feature type="compositionally biased region" description="Polar residues" evidence="3">
    <location>
        <begin position="53"/>
        <end position="64"/>
    </location>
</feature>
<feature type="compositionally biased region" description="Acidic residues" evidence="3">
    <location>
        <begin position="292"/>
        <end position="323"/>
    </location>
</feature>